<dbReference type="Pfam" id="PF13377">
    <property type="entry name" value="Peripla_BP_3"/>
    <property type="match status" value="1"/>
</dbReference>
<evidence type="ECO:0000256" key="1">
    <source>
        <dbReference type="ARBA" id="ARBA00022491"/>
    </source>
</evidence>
<dbReference type="Gene3D" id="3.40.50.2300">
    <property type="match status" value="2"/>
</dbReference>
<keyword evidence="7" id="KW-1185">Reference proteome</keyword>
<dbReference type="PROSITE" id="PS50932">
    <property type="entry name" value="HTH_LACI_2"/>
    <property type="match status" value="1"/>
</dbReference>
<dbReference type="PANTHER" id="PTHR30146">
    <property type="entry name" value="LACI-RELATED TRANSCRIPTIONAL REPRESSOR"/>
    <property type="match status" value="1"/>
</dbReference>
<dbReference type="EMBL" id="JBHSBH010000008">
    <property type="protein sequence ID" value="MFC3996631.1"/>
    <property type="molecule type" value="Genomic_DNA"/>
</dbReference>
<dbReference type="PANTHER" id="PTHR30146:SF148">
    <property type="entry name" value="HTH-TYPE TRANSCRIPTIONAL REPRESSOR PURR-RELATED"/>
    <property type="match status" value="1"/>
</dbReference>
<evidence type="ECO:0000256" key="4">
    <source>
        <dbReference type="ARBA" id="ARBA00023163"/>
    </source>
</evidence>
<keyword evidence="3 6" id="KW-0238">DNA-binding</keyword>
<dbReference type="CDD" id="cd01392">
    <property type="entry name" value="HTH_LacI"/>
    <property type="match status" value="1"/>
</dbReference>
<sequence>MVKLSDVARLAGVGVGTASRAISGNGAVSPESRRRVLAAAEELGYRPNAAARALRERRTRAVGLLLPDIVNEFYTASAAVIQSDLDDAGYQLVVGVTGNDPRAERHAVRTMLDRQVDGLIHVPVDPHVELPADLPAVQLNRHSDPLRVSAVVSDDVAGVGELTSAVIGAGHTDLVAVIGAPEFSTSRDRLAGYRRAVAAAGIPEAGAAPAERPAAGRRSRVLTGPFTSQWGYDALTGIAGDRPQALIALSSRLMMGVLRACGDLGLRIPEDISVAGLGDPEWFSVWRPGITTFAPALADMGHHAATEVLRAIEEGPAAGAPRLERLPGRVRVRGSVQGLGAAPAPV</sequence>
<dbReference type="InterPro" id="IPR000843">
    <property type="entry name" value="HTH_LacI"/>
</dbReference>
<feature type="domain" description="HTH lacI-type" evidence="5">
    <location>
        <begin position="2"/>
        <end position="56"/>
    </location>
</feature>
<dbReference type="Gene3D" id="1.10.260.40">
    <property type="entry name" value="lambda repressor-like DNA-binding domains"/>
    <property type="match status" value="1"/>
</dbReference>
<proteinExistence type="predicted"/>
<dbReference type="RefSeq" id="WP_378532873.1">
    <property type="nucleotide sequence ID" value="NZ_JBHSBH010000008.1"/>
</dbReference>
<keyword evidence="1" id="KW-0678">Repressor</keyword>
<comment type="caution">
    <text evidence="6">The sequence shown here is derived from an EMBL/GenBank/DDBJ whole genome shotgun (WGS) entry which is preliminary data.</text>
</comment>
<evidence type="ECO:0000256" key="2">
    <source>
        <dbReference type="ARBA" id="ARBA00023015"/>
    </source>
</evidence>
<dbReference type="InterPro" id="IPR028082">
    <property type="entry name" value="Peripla_BP_I"/>
</dbReference>
<keyword evidence="2" id="KW-0805">Transcription regulation</keyword>
<accession>A0ABV8FPL9</accession>
<evidence type="ECO:0000313" key="7">
    <source>
        <dbReference type="Proteomes" id="UP001595847"/>
    </source>
</evidence>
<dbReference type="InterPro" id="IPR010982">
    <property type="entry name" value="Lambda_DNA-bd_dom_sf"/>
</dbReference>
<dbReference type="Proteomes" id="UP001595847">
    <property type="component" value="Unassembled WGS sequence"/>
</dbReference>
<evidence type="ECO:0000313" key="6">
    <source>
        <dbReference type="EMBL" id="MFC3996631.1"/>
    </source>
</evidence>
<dbReference type="CDD" id="cd06267">
    <property type="entry name" value="PBP1_LacI_sugar_binding-like"/>
    <property type="match status" value="1"/>
</dbReference>
<keyword evidence="4" id="KW-0804">Transcription</keyword>
<dbReference type="GO" id="GO:0003677">
    <property type="term" value="F:DNA binding"/>
    <property type="evidence" value="ECO:0007669"/>
    <property type="project" value="UniProtKB-KW"/>
</dbReference>
<evidence type="ECO:0000259" key="5">
    <source>
        <dbReference type="PROSITE" id="PS50932"/>
    </source>
</evidence>
<dbReference type="InterPro" id="IPR046335">
    <property type="entry name" value="LacI/GalR-like_sensor"/>
</dbReference>
<evidence type="ECO:0000256" key="3">
    <source>
        <dbReference type="ARBA" id="ARBA00023125"/>
    </source>
</evidence>
<organism evidence="6 7">
    <name type="scientific">Nocardiopsis sediminis</name>
    <dbReference type="NCBI Taxonomy" id="1778267"/>
    <lineage>
        <taxon>Bacteria</taxon>
        <taxon>Bacillati</taxon>
        <taxon>Actinomycetota</taxon>
        <taxon>Actinomycetes</taxon>
        <taxon>Streptosporangiales</taxon>
        <taxon>Nocardiopsidaceae</taxon>
        <taxon>Nocardiopsis</taxon>
    </lineage>
</organism>
<reference evidence="7" key="1">
    <citation type="journal article" date="2019" name="Int. J. Syst. Evol. Microbiol.">
        <title>The Global Catalogue of Microorganisms (GCM) 10K type strain sequencing project: providing services to taxonomists for standard genome sequencing and annotation.</title>
        <authorList>
            <consortium name="The Broad Institute Genomics Platform"/>
            <consortium name="The Broad Institute Genome Sequencing Center for Infectious Disease"/>
            <person name="Wu L."/>
            <person name="Ma J."/>
        </authorList>
    </citation>
    <scope>NUCLEOTIDE SEQUENCE [LARGE SCALE GENOMIC DNA]</scope>
    <source>
        <strain evidence="7">TBRC 1826</strain>
    </source>
</reference>
<gene>
    <name evidence="6" type="ORF">ACFOVU_11950</name>
</gene>
<dbReference type="PROSITE" id="PS00356">
    <property type="entry name" value="HTH_LACI_1"/>
    <property type="match status" value="1"/>
</dbReference>
<dbReference type="SUPFAM" id="SSF47413">
    <property type="entry name" value="lambda repressor-like DNA-binding domains"/>
    <property type="match status" value="1"/>
</dbReference>
<dbReference type="SMART" id="SM00354">
    <property type="entry name" value="HTH_LACI"/>
    <property type="match status" value="1"/>
</dbReference>
<name>A0ABV8FPL9_9ACTN</name>
<dbReference type="SUPFAM" id="SSF53822">
    <property type="entry name" value="Periplasmic binding protein-like I"/>
    <property type="match status" value="1"/>
</dbReference>
<dbReference type="Pfam" id="PF00356">
    <property type="entry name" value="LacI"/>
    <property type="match status" value="1"/>
</dbReference>
<protein>
    <submittedName>
        <fullName evidence="6">LacI family DNA-binding transcriptional regulator</fullName>
    </submittedName>
</protein>